<evidence type="ECO:0000256" key="1">
    <source>
        <dbReference type="SAM" id="MobiDB-lite"/>
    </source>
</evidence>
<dbReference type="Proteomes" id="UP000704712">
    <property type="component" value="Unassembled WGS sequence"/>
</dbReference>
<dbReference type="AlphaFoldDB" id="A0A8S9UHK8"/>
<dbReference type="Pfam" id="PF13837">
    <property type="entry name" value="Myb_DNA-bind_4"/>
    <property type="match status" value="1"/>
</dbReference>
<gene>
    <name evidence="4" type="ORF">GN958_ATG08155</name>
    <name evidence="3" type="ORF">GN958_ATG12066</name>
</gene>
<dbReference type="InterPro" id="IPR044822">
    <property type="entry name" value="Myb_DNA-bind_4"/>
</dbReference>
<dbReference type="EMBL" id="JAACNO010001637">
    <property type="protein sequence ID" value="KAF4138749.1"/>
    <property type="molecule type" value="Genomic_DNA"/>
</dbReference>
<feature type="domain" description="Myb/SANT-like DNA-binding" evidence="2">
    <location>
        <begin position="97"/>
        <end position="173"/>
    </location>
</feature>
<organism evidence="3 5">
    <name type="scientific">Phytophthora infestans</name>
    <name type="common">Potato late blight agent</name>
    <name type="synonym">Botrytis infestans</name>
    <dbReference type="NCBI Taxonomy" id="4787"/>
    <lineage>
        <taxon>Eukaryota</taxon>
        <taxon>Sar</taxon>
        <taxon>Stramenopiles</taxon>
        <taxon>Oomycota</taxon>
        <taxon>Peronosporomycetes</taxon>
        <taxon>Peronosporales</taxon>
        <taxon>Peronosporaceae</taxon>
        <taxon>Phytophthora</taxon>
    </lineage>
</organism>
<keyword evidence="3" id="KW-0238">DNA-binding</keyword>
<reference evidence="3" key="1">
    <citation type="submission" date="2020-03" db="EMBL/GenBank/DDBJ databases">
        <title>Hybrid Assembly of Korean Phytophthora infestans isolates.</title>
        <authorList>
            <person name="Prokchorchik M."/>
            <person name="Lee Y."/>
            <person name="Seo J."/>
            <person name="Cho J.-H."/>
            <person name="Park Y.-E."/>
            <person name="Jang D.-C."/>
            <person name="Im J.-S."/>
            <person name="Choi J.-G."/>
            <person name="Park H.-J."/>
            <person name="Lee G.-B."/>
            <person name="Lee Y.-G."/>
            <person name="Hong S.-Y."/>
            <person name="Cho K."/>
            <person name="Sohn K.H."/>
        </authorList>
    </citation>
    <scope>NUCLEOTIDE SEQUENCE</scope>
    <source>
        <strain evidence="3">KR_2_A2</strain>
    </source>
</reference>
<sequence length="300" mass="33055">MAALMGYDDMWQRPSMESHVNAVVLQQHAVSSGRNASHSEPGACVDVADSPGRPDVDIADDGTRAGAKAACGGNEKKPLKRMKKASKVKTKSSSSIEWSDAMVRELMSLRYKTYAERFGKSKNNAAIGACWVLLTTDLSDSVKMAISSDQCKNKLKWLKKKWAEYKADVRSTGNKEIEVAEPPGLDLMEAFWAGSSGMNGQALADSEIDGTQLLSDDECRSDEKTRRQSPHKQRSKKRKAMGDSFEIGMQSIADGFQTMAAAMRPAPATDESAVAERLDNRFNLLIQRQDELMEQIRVQN</sequence>
<accession>A0A8S9UHK8</accession>
<evidence type="ECO:0000313" key="3">
    <source>
        <dbReference type="EMBL" id="KAF4138749.1"/>
    </source>
</evidence>
<proteinExistence type="predicted"/>
<dbReference type="GO" id="GO:0003677">
    <property type="term" value="F:DNA binding"/>
    <property type="evidence" value="ECO:0007669"/>
    <property type="project" value="UniProtKB-KW"/>
</dbReference>
<evidence type="ECO:0000313" key="4">
    <source>
        <dbReference type="EMBL" id="KAF4142621.1"/>
    </source>
</evidence>
<evidence type="ECO:0000259" key="2">
    <source>
        <dbReference type="Pfam" id="PF13837"/>
    </source>
</evidence>
<protein>
    <submittedName>
        <fullName evidence="3">Myb/SANT-like DNA-binding domain</fullName>
    </submittedName>
</protein>
<name>A0A8S9UHK8_PHYIN</name>
<evidence type="ECO:0000313" key="5">
    <source>
        <dbReference type="Proteomes" id="UP000704712"/>
    </source>
</evidence>
<dbReference type="EMBL" id="JAACNO010001162">
    <property type="protein sequence ID" value="KAF4142621.1"/>
    <property type="molecule type" value="Genomic_DNA"/>
</dbReference>
<feature type="region of interest" description="Disordered" evidence="1">
    <location>
        <begin position="217"/>
        <end position="244"/>
    </location>
</feature>
<feature type="compositionally biased region" description="Basic residues" evidence="1">
    <location>
        <begin position="227"/>
        <end position="239"/>
    </location>
</feature>
<feature type="compositionally biased region" description="Basic and acidic residues" evidence="1">
    <location>
        <begin position="217"/>
        <end position="226"/>
    </location>
</feature>
<comment type="caution">
    <text evidence="3">The sequence shown here is derived from an EMBL/GenBank/DDBJ whole genome shotgun (WGS) entry which is preliminary data.</text>
</comment>